<evidence type="ECO:0000256" key="6">
    <source>
        <dbReference type="ARBA" id="ARBA00023136"/>
    </source>
</evidence>
<feature type="transmembrane region" description="Helical" evidence="7">
    <location>
        <begin position="128"/>
        <end position="149"/>
    </location>
</feature>
<dbReference type="PANTHER" id="PTHR12483:SF27">
    <property type="entry name" value="COPPER TRANSPORT PROTEIN CTR1"/>
    <property type="match status" value="1"/>
</dbReference>
<evidence type="ECO:0000256" key="4">
    <source>
        <dbReference type="ARBA" id="ARBA00022796"/>
    </source>
</evidence>
<accession>A0A8T2RLX8</accession>
<dbReference type="OMA" id="MATYSWH"/>
<reference evidence="8" key="1">
    <citation type="submission" date="2021-08" db="EMBL/GenBank/DDBJ databases">
        <title>WGS assembly of Ceratopteris richardii.</title>
        <authorList>
            <person name="Marchant D.B."/>
            <person name="Chen G."/>
            <person name="Jenkins J."/>
            <person name="Shu S."/>
            <person name="Leebens-Mack J."/>
            <person name="Grimwood J."/>
            <person name="Schmutz J."/>
            <person name="Soltis P."/>
            <person name="Soltis D."/>
            <person name="Chen Z.-H."/>
        </authorList>
    </citation>
    <scope>NUCLEOTIDE SEQUENCE</scope>
    <source>
        <strain evidence="8">Whitten #5841</strain>
        <tissue evidence="8">Leaf</tissue>
    </source>
</reference>
<dbReference type="EMBL" id="CM035431">
    <property type="protein sequence ID" value="KAH7297502.1"/>
    <property type="molecule type" value="Genomic_DNA"/>
</dbReference>
<keyword evidence="9" id="KW-1185">Reference proteome</keyword>
<name>A0A8T2RLX8_CERRI</name>
<comment type="caution">
    <text evidence="8">The sequence shown here is derived from an EMBL/GenBank/DDBJ whole genome shotgun (WGS) entry which is preliminary data.</text>
</comment>
<gene>
    <name evidence="8" type="ORF">KP509_26G072100</name>
</gene>
<evidence type="ECO:0000256" key="5">
    <source>
        <dbReference type="ARBA" id="ARBA00022989"/>
    </source>
</evidence>
<evidence type="ECO:0000256" key="7">
    <source>
        <dbReference type="RuleBase" id="RU367022"/>
    </source>
</evidence>
<feature type="transmembrane region" description="Helical" evidence="7">
    <location>
        <begin position="42"/>
        <end position="62"/>
    </location>
</feature>
<dbReference type="GO" id="GO:0005375">
    <property type="term" value="F:copper ion transmembrane transporter activity"/>
    <property type="evidence" value="ECO:0007669"/>
    <property type="project" value="UniProtKB-UniRule"/>
</dbReference>
<keyword evidence="7" id="KW-0186">Copper</keyword>
<evidence type="ECO:0000256" key="3">
    <source>
        <dbReference type="ARBA" id="ARBA00022692"/>
    </source>
</evidence>
<evidence type="ECO:0000313" key="8">
    <source>
        <dbReference type="EMBL" id="KAH7297502.1"/>
    </source>
</evidence>
<keyword evidence="7" id="KW-0406">Ion transport</keyword>
<evidence type="ECO:0000256" key="2">
    <source>
        <dbReference type="ARBA" id="ARBA00006921"/>
    </source>
</evidence>
<protein>
    <recommendedName>
        <fullName evidence="7">Copper transport protein</fullName>
    </recommendedName>
</protein>
<comment type="similarity">
    <text evidence="2 7">Belongs to the copper transporter (Ctr) (TC 1.A.56) family. SLC31A subfamily.</text>
</comment>
<feature type="transmembrane region" description="Helical" evidence="7">
    <location>
        <begin position="155"/>
        <end position="174"/>
    </location>
</feature>
<dbReference type="InterPro" id="IPR007274">
    <property type="entry name" value="Cop_transporter"/>
</dbReference>
<organism evidence="8 9">
    <name type="scientific">Ceratopteris richardii</name>
    <name type="common">Triangle waterfern</name>
    <dbReference type="NCBI Taxonomy" id="49495"/>
    <lineage>
        <taxon>Eukaryota</taxon>
        <taxon>Viridiplantae</taxon>
        <taxon>Streptophyta</taxon>
        <taxon>Embryophyta</taxon>
        <taxon>Tracheophyta</taxon>
        <taxon>Polypodiopsida</taxon>
        <taxon>Polypodiidae</taxon>
        <taxon>Polypodiales</taxon>
        <taxon>Pteridineae</taxon>
        <taxon>Pteridaceae</taxon>
        <taxon>Parkerioideae</taxon>
        <taxon>Ceratopteris</taxon>
    </lineage>
</organism>
<comment type="subcellular location">
    <subcellularLocation>
        <location evidence="1 7">Membrane</location>
        <topology evidence="1 7">Multi-pass membrane protein</topology>
    </subcellularLocation>
</comment>
<proteinExistence type="inferred from homology"/>
<keyword evidence="6 7" id="KW-0472">Membrane</keyword>
<keyword evidence="7" id="KW-0813">Transport</keyword>
<dbReference type="Proteomes" id="UP000825935">
    <property type="component" value="Chromosome 26"/>
</dbReference>
<dbReference type="GO" id="GO:0005886">
    <property type="term" value="C:plasma membrane"/>
    <property type="evidence" value="ECO:0007669"/>
    <property type="project" value="TreeGrafter"/>
</dbReference>
<dbReference type="Pfam" id="PF04145">
    <property type="entry name" value="Ctr"/>
    <property type="match status" value="1"/>
</dbReference>
<evidence type="ECO:0000256" key="1">
    <source>
        <dbReference type="ARBA" id="ARBA00004141"/>
    </source>
</evidence>
<evidence type="ECO:0000313" key="9">
    <source>
        <dbReference type="Proteomes" id="UP000825935"/>
    </source>
</evidence>
<dbReference type="PANTHER" id="PTHR12483">
    <property type="entry name" value="SOLUTE CARRIER FAMILY 31 COPPER TRANSPORTERS"/>
    <property type="match status" value="1"/>
</dbReference>
<keyword evidence="5 7" id="KW-1133">Transmembrane helix</keyword>
<keyword evidence="3 7" id="KW-0812">Transmembrane</keyword>
<keyword evidence="4 7" id="KW-0187">Copper transport</keyword>
<dbReference type="AlphaFoldDB" id="A0A8T2RLX8"/>
<sequence length="177" mass="19160">MERHSAPPGTPTSSTPTMATYSWHEQMQMIFSTWPWRSPASYLPSVAAVFVIAIFHEWISVVQKKLLLLCKSLLPTSSSTTSSSPRHASSVTAVVDDNKPSAAATFGQPEAETSSVQISLKSMLQKRAVRAALLSVTHAFGAASGYFLMLAVMSFNGIIFLSVMAGLVCGFLLFHEF</sequence>